<organism evidence="3 4">
    <name type="scientific">Vineibacter terrae</name>
    <dbReference type="NCBI Taxonomy" id="2586908"/>
    <lineage>
        <taxon>Bacteria</taxon>
        <taxon>Pseudomonadati</taxon>
        <taxon>Pseudomonadota</taxon>
        <taxon>Alphaproteobacteria</taxon>
        <taxon>Hyphomicrobiales</taxon>
        <taxon>Vineibacter</taxon>
    </lineage>
</organism>
<protein>
    <submittedName>
        <fullName evidence="3">Sel1 repeat family protein</fullName>
    </submittedName>
</protein>
<sequence>MRLLPRHAAAAMIAVLSAHASFDRAASAQSAQQQQKPPAGAPKQSANDLKPAFDALRVKDYARAERILKPMAERKDVRAQFMLGAEIYGFAQSPLYDLSKAIPLLRDAAERGFPRAMAVYAGALAEGAGVQQDKVEAYKYMALASRMRVPDTEVMLARLSSEMTDEELDRAKKAADAFVPRQ</sequence>
<feature type="compositionally biased region" description="Low complexity" evidence="1">
    <location>
        <begin position="26"/>
        <end position="46"/>
    </location>
</feature>
<dbReference type="SUPFAM" id="SSF81901">
    <property type="entry name" value="HCP-like"/>
    <property type="match status" value="1"/>
</dbReference>
<name>A0A5C8PJL4_9HYPH</name>
<reference evidence="3 4" key="1">
    <citation type="submission" date="2019-06" db="EMBL/GenBank/DDBJ databases">
        <title>New taxonomy in bacterial strain CC-CFT640, isolated from vineyard.</title>
        <authorList>
            <person name="Lin S.-Y."/>
            <person name="Tsai C.-F."/>
            <person name="Young C.-C."/>
        </authorList>
    </citation>
    <scope>NUCLEOTIDE SEQUENCE [LARGE SCALE GENOMIC DNA]</scope>
    <source>
        <strain evidence="3 4">CC-CFT640</strain>
    </source>
</reference>
<evidence type="ECO:0000256" key="2">
    <source>
        <dbReference type="SAM" id="SignalP"/>
    </source>
</evidence>
<evidence type="ECO:0000313" key="4">
    <source>
        <dbReference type="Proteomes" id="UP000321638"/>
    </source>
</evidence>
<keyword evidence="4" id="KW-1185">Reference proteome</keyword>
<dbReference type="OrthoDB" id="7375785at2"/>
<dbReference type="Gene3D" id="1.25.40.10">
    <property type="entry name" value="Tetratricopeptide repeat domain"/>
    <property type="match status" value="1"/>
</dbReference>
<proteinExistence type="predicted"/>
<accession>A0A5C8PJL4</accession>
<comment type="caution">
    <text evidence="3">The sequence shown here is derived from an EMBL/GenBank/DDBJ whole genome shotgun (WGS) entry which is preliminary data.</text>
</comment>
<evidence type="ECO:0000313" key="3">
    <source>
        <dbReference type="EMBL" id="TXL74016.1"/>
    </source>
</evidence>
<feature type="region of interest" description="Disordered" evidence="1">
    <location>
        <begin position="26"/>
        <end position="47"/>
    </location>
</feature>
<keyword evidence="2" id="KW-0732">Signal</keyword>
<evidence type="ECO:0000256" key="1">
    <source>
        <dbReference type="SAM" id="MobiDB-lite"/>
    </source>
</evidence>
<dbReference type="EMBL" id="VDUZ01000021">
    <property type="protein sequence ID" value="TXL74016.1"/>
    <property type="molecule type" value="Genomic_DNA"/>
</dbReference>
<gene>
    <name evidence="3" type="ORF">FHP25_19060</name>
</gene>
<dbReference type="RefSeq" id="WP_147848541.1">
    <property type="nucleotide sequence ID" value="NZ_VDUZ01000021.1"/>
</dbReference>
<dbReference type="Proteomes" id="UP000321638">
    <property type="component" value="Unassembled WGS sequence"/>
</dbReference>
<feature type="signal peptide" evidence="2">
    <location>
        <begin position="1"/>
        <end position="20"/>
    </location>
</feature>
<dbReference type="AlphaFoldDB" id="A0A5C8PJL4"/>
<feature type="chain" id="PRO_5023066088" evidence="2">
    <location>
        <begin position="21"/>
        <end position="182"/>
    </location>
</feature>
<dbReference type="InterPro" id="IPR011990">
    <property type="entry name" value="TPR-like_helical_dom_sf"/>
</dbReference>